<dbReference type="OrthoDB" id="360808at2"/>
<evidence type="ECO:0000256" key="8">
    <source>
        <dbReference type="PROSITE-ProRule" id="PRU00169"/>
    </source>
</evidence>
<dbReference type="GO" id="GO:0005737">
    <property type="term" value="C:cytoplasm"/>
    <property type="evidence" value="ECO:0007669"/>
    <property type="project" value="UniProtKB-SubCell"/>
</dbReference>
<dbReference type="InterPro" id="IPR009057">
    <property type="entry name" value="Homeodomain-like_sf"/>
</dbReference>
<keyword evidence="4" id="KW-0902">Two-component regulatory system</keyword>
<evidence type="ECO:0000256" key="1">
    <source>
        <dbReference type="ARBA" id="ARBA00004496"/>
    </source>
</evidence>
<dbReference type="EMBL" id="CP003155">
    <property type="protein sequence ID" value="AEV29621.1"/>
    <property type="molecule type" value="Genomic_DNA"/>
</dbReference>
<evidence type="ECO:0000256" key="4">
    <source>
        <dbReference type="ARBA" id="ARBA00023012"/>
    </source>
</evidence>
<dbReference type="SUPFAM" id="SSF46689">
    <property type="entry name" value="Homeodomain-like"/>
    <property type="match status" value="2"/>
</dbReference>
<dbReference type="RefSeq" id="WP_014270464.1">
    <property type="nucleotide sequence ID" value="NC_016633.1"/>
</dbReference>
<comment type="subcellular location">
    <subcellularLocation>
        <location evidence="1">Cytoplasm</location>
    </subcellularLocation>
</comment>
<dbReference type="InterPro" id="IPR001789">
    <property type="entry name" value="Sig_transdc_resp-reg_receiver"/>
</dbReference>
<dbReference type="SUPFAM" id="SSF52172">
    <property type="entry name" value="CheY-like"/>
    <property type="match status" value="1"/>
</dbReference>
<evidence type="ECO:0000256" key="2">
    <source>
        <dbReference type="ARBA" id="ARBA00022490"/>
    </source>
</evidence>
<sequence length="270" mass="30937">MNRIVVVEDSLLLRKGIIYTTDWKKLNCEVVGEADNGYGGCAVIEELQPDIVITDIRMPGIDGIKMIENLQGKTNAMFVIITAFNEFEYACKALKMGVVDYLSKPIDDVEFYSVMKQTCEKVEKIKQYEKLQNQLDMMEDSRIMFFKEYMAGDQSPQGNYVQAAVQFIKENYQKDIGIREIAENLTISESRLSHVFKQNTGYTLGDYIQNFRMKQACLLLSDPTVKVYEVAGQVGFKDQRYFSVMFKKLVGLSPREFQNTFTKLEGDIDA</sequence>
<protein>
    <submittedName>
        <fullName evidence="11">Response regulator containing CheY-like receiver domain and AraC-type DNA-binding domain</fullName>
    </submittedName>
</protein>
<dbReference type="CDD" id="cd17536">
    <property type="entry name" value="REC_YesN-like"/>
    <property type="match status" value="1"/>
</dbReference>
<dbReference type="eggNOG" id="COG2207">
    <property type="taxonomic scope" value="Bacteria"/>
</dbReference>
<dbReference type="Proteomes" id="UP000005632">
    <property type="component" value="Chromosome"/>
</dbReference>
<dbReference type="STRING" id="158190.SpiGrapes_1826"/>
<dbReference type="Pfam" id="PF00072">
    <property type="entry name" value="Response_reg"/>
    <property type="match status" value="1"/>
</dbReference>
<keyword evidence="6 11" id="KW-0238">DNA-binding</keyword>
<dbReference type="eggNOG" id="COG4753">
    <property type="taxonomic scope" value="Bacteria"/>
</dbReference>
<keyword evidence="2" id="KW-0963">Cytoplasm</keyword>
<dbReference type="InterPro" id="IPR018060">
    <property type="entry name" value="HTH_AraC"/>
</dbReference>
<keyword evidence="12" id="KW-1185">Reference proteome</keyword>
<evidence type="ECO:0000259" key="10">
    <source>
        <dbReference type="PROSITE" id="PS50110"/>
    </source>
</evidence>
<dbReference type="InterPro" id="IPR051552">
    <property type="entry name" value="HptR"/>
</dbReference>
<evidence type="ECO:0000256" key="3">
    <source>
        <dbReference type="ARBA" id="ARBA00022553"/>
    </source>
</evidence>
<dbReference type="GO" id="GO:0003700">
    <property type="term" value="F:DNA-binding transcription factor activity"/>
    <property type="evidence" value="ECO:0007669"/>
    <property type="project" value="InterPro"/>
</dbReference>
<feature type="domain" description="Response regulatory" evidence="10">
    <location>
        <begin position="3"/>
        <end position="119"/>
    </location>
</feature>
<reference evidence="11 12" key="1">
    <citation type="submission" date="2011-11" db="EMBL/GenBank/DDBJ databases">
        <title>Complete sequence of Spirochaeta sp. grapes.</title>
        <authorList>
            <consortium name="US DOE Joint Genome Institute"/>
            <person name="Lucas S."/>
            <person name="Han J."/>
            <person name="Lapidus A."/>
            <person name="Cheng J.-F."/>
            <person name="Goodwin L."/>
            <person name="Pitluck S."/>
            <person name="Peters L."/>
            <person name="Ovchinnikova G."/>
            <person name="Munk A.C."/>
            <person name="Detter J.C."/>
            <person name="Han C."/>
            <person name="Tapia R."/>
            <person name="Land M."/>
            <person name="Hauser L."/>
            <person name="Kyrpides N."/>
            <person name="Ivanova N."/>
            <person name="Pagani I."/>
            <person name="Ritalahtilisa K."/>
            <person name="Loeffler F."/>
            <person name="Woyke T."/>
        </authorList>
    </citation>
    <scope>NUCLEOTIDE SEQUENCE [LARGE SCALE GENOMIC DNA]</scope>
    <source>
        <strain evidence="12">ATCC BAA-1885 / DSM 22778 / Grapes</strain>
    </source>
</reference>
<proteinExistence type="predicted"/>
<dbReference type="PANTHER" id="PTHR42713">
    <property type="entry name" value="HISTIDINE KINASE-RELATED"/>
    <property type="match status" value="1"/>
</dbReference>
<dbReference type="HOGENOM" id="CLU_000445_5_1_12"/>
<keyword evidence="7" id="KW-0804">Transcription</keyword>
<feature type="modified residue" description="4-aspartylphosphate" evidence="8">
    <location>
        <position position="55"/>
    </location>
</feature>
<evidence type="ECO:0000313" key="12">
    <source>
        <dbReference type="Proteomes" id="UP000005632"/>
    </source>
</evidence>
<keyword evidence="5" id="KW-0805">Transcription regulation</keyword>
<dbReference type="InterPro" id="IPR011006">
    <property type="entry name" value="CheY-like_superfamily"/>
</dbReference>
<dbReference type="SMART" id="SM00448">
    <property type="entry name" value="REC"/>
    <property type="match status" value="1"/>
</dbReference>
<dbReference type="InterPro" id="IPR020449">
    <property type="entry name" value="Tscrpt_reg_AraC-type_HTH"/>
</dbReference>
<evidence type="ECO:0000256" key="5">
    <source>
        <dbReference type="ARBA" id="ARBA00023015"/>
    </source>
</evidence>
<feature type="domain" description="HTH araC/xylS-type" evidence="9">
    <location>
        <begin position="162"/>
        <end position="260"/>
    </location>
</feature>
<dbReference type="SMART" id="SM00342">
    <property type="entry name" value="HTH_ARAC"/>
    <property type="match status" value="1"/>
</dbReference>
<dbReference type="GO" id="GO:0000160">
    <property type="term" value="P:phosphorelay signal transduction system"/>
    <property type="evidence" value="ECO:0007669"/>
    <property type="project" value="UniProtKB-KW"/>
</dbReference>
<evidence type="ECO:0000256" key="7">
    <source>
        <dbReference type="ARBA" id="ARBA00023163"/>
    </source>
</evidence>
<keyword evidence="3 8" id="KW-0597">Phosphoprotein</keyword>
<accession>G8QY56</accession>
<dbReference type="PRINTS" id="PR00032">
    <property type="entry name" value="HTHARAC"/>
</dbReference>
<dbReference type="PROSITE" id="PS50110">
    <property type="entry name" value="RESPONSE_REGULATORY"/>
    <property type="match status" value="1"/>
</dbReference>
<evidence type="ECO:0000313" key="11">
    <source>
        <dbReference type="EMBL" id="AEV29621.1"/>
    </source>
</evidence>
<dbReference type="Pfam" id="PF12833">
    <property type="entry name" value="HTH_18"/>
    <property type="match status" value="1"/>
</dbReference>
<dbReference type="GO" id="GO:0043565">
    <property type="term" value="F:sequence-specific DNA binding"/>
    <property type="evidence" value="ECO:0007669"/>
    <property type="project" value="InterPro"/>
</dbReference>
<name>G8QY56_SPHPG</name>
<dbReference type="Gene3D" id="1.10.10.60">
    <property type="entry name" value="Homeodomain-like"/>
    <property type="match status" value="2"/>
</dbReference>
<dbReference type="PANTHER" id="PTHR42713:SF3">
    <property type="entry name" value="TRANSCRIPTIONAL REGULATORY PROTEIN HPTR"/>
    <property type="match status" value="1"/>
</dbReference>
<gene>
    <name evidence="11" type="ordered locus">SpiGrapes_1826</name>
</gene>
<dbReference type="KEGG" id="sgp:SpiGrapes_1826"/>
<evidence type="ECO:0000256" key="6">
    <source>
        <dbReference type="ARBA" id="ARBA00023125"/>
    </source>
</evidence>
<dbReference type="AlphaFoldDB" id="G8QY56"/>
<evidence type="ECO:0000259" key="9">
    <source>
        <dbReference type="PROSITE" id="PS01124"/>
    </source>
</evidence>
<dbReference type="PROSITE" id="PS01124">
    <property type="entry name" value="HTH_ARAC_FAMILY_2"/>
    <property type="match status" value="1"/>
</dbReference>
<organism evidence="11 12">
    <name type="scientific">Sphaerochaeta pleomorpha (strain ATCC BAA-1885 / DSM 22778 / Grapes)</name>
    <dbReference type="NCBI Taxonomy" id="158190"/>
    <lineage>
        <taxon>Bacteria</taxon>
        <taxon>Pseudomonadati</taxon>
        <taxon>Spirochaetota</taxon>
        <taxon>Spirochaetia</taxon>
        <taxon>Spirochaetales</taxon>
        <taxon>Sphaerochaetaceae</taxon>
        <taxon>Sphaerochaeta</taxon>
    </lineage>
</organism>
<dbReference type="Gene3D" id="3.40.50.2300">
    <property type="match status" value="1"/>
</dbReference>